<feature type="non-terminal residue" evidence="1">
    <location>
        <position position="1"/>
    </location>
</feature>
<dbReference type="Proteomes" id="UP000521943">
    <property type="component" value="Unassembled WGS sequence"/>
</dbReference>
<proteinExistence type="predicted"/>
<keyword evidence="2" id="KW-1185">Reference proteome</keyword>
<organism evidence="1 2">
    <name type="scientific">Ephemerocybe angulata</name>
    <dbReference type="NCBI Taxonomy" id="980116"/>
    <lineage>
        <taxon>Eukaryota</taxon>
        <taxon>Fungi</taxon>
        <taxon>Dikarya</taxon>
        <taxon>Basidiomycota</taxon>
        <taxon>Agaricomycotina</taxon>
        <taxon>Agaricomycetes</taxon>
        <taxon>Agaricomycetidae</taxon>
        <taxon>Agaricales</taxon>
        <taxon>Agaricineae</taxon>
        <taxon>Psathyrellaceae</taxon>
        <taxon>Ephemerocybe</taxon>
    </lineage>
</organism>
<name>A0A8H6HTF1_9AGAR</name>
<reference evidence="1 2" key="1">
    <citation type="submission" date="2020-07" db="EMBL/GenBank/DDBJ databases">
        <title>Comparative genomics of pyrophilous fungi reveals a link between fire events and developmental genes.</title>
        <authorList>
            <consortium name="DOE Joint Genome Institute"/>
            <person name="Steindorff A.S."/>
            <person name="Carver A."/>
            <person name="Calhoun S."/>
            <person name="Stillman K."/>
            <person name="Liu H."/>
            <person name="Lipzen A."/>
            <person name="Pangilinan J."/>
            <person name="Labutti K."/>
            <person name="Bruns T.D."/>
            <person name="Grigoriev I.V."/>
        </authorList>
    </citation>
    <scope>NUCLEOTIDE SEQUENCE [LARGE SCALE GENOMIC DNA]</scope>
    <source>
        <strain evidence="1 2">CBS 144469</strain>
    </source>
</reference>
<evidence type="ECO:0000313" key="1">
    <source>
        <dbReference type="EMBL" id="KAF6752865.1"/>
    </source>
</evidence>
<accession>A0A8H6HTF1</accession>
<comment type="caution">
    <text evidence="1">The sequence shown here is derived from an EMBL/GenBank/DDBJ whole genome shotgun (WGS) entry which is preliminary data.</text>
</comment>
<protein>
    <recommendedName>
        <fullName evidence="3">Reverse transcriptase</fullName>
    </recommendedName>
</protein>
<dbReference type="OrthoDB" id="3065006at2759"/>
<dbReference type="AlphaFoldDB" id="A0A8H6HTF1"/>
<gene>
    <name evidence="1" type="ORF">DFP72DRAFT_814897</name>
</gene>
<evidence type="ECO:0008006" key="3">
    <source>
        <dbReference type="Google" id="ProtNLM"/>
    </source>
</evidence>
<sequence>FRQHYAAKAKKAKRIAGAIRGVELLTGPLPVKYGTKLYMALVDPHLTHGADVLLDTVDAALRELEKVQLLYIRRMLGLNGRSRTFVLFTETGLLPLRSRRLSLAIRFVLYVLRSPGLLVSSAYREMVSLDFAGHRTWVGQLREAVRKLPYACAMPDHNGLLSVERMEELLHDVVSGVGPWLQGLVDASPRLSLIHGRCEPDATGELTARVPMALRQYLRVANPGPRRALTRVLLSEHKYATRMLRWTHPGARCLCRFCGTESETVEHLWLWCRGSDSLSVARRRFMVNIWKSASVAERADLESKNDDAPTQLKALLSGRKWVAIAAEFAYDIERLVEKVPVRI</sequence>
<evidence type="ECO:0000313" key="2">
    <source>
        <dbReference type="Proteomes" id="UP000521943"/>
    </source>
</evidence>
<dbReference type="EMBL" id="JACGCI010000042">
    <property type="protein sequence ID" value="KAF6752865.1"/>
    <property type="molecule type" value="Genomic_DNA"/>
</dbReference>